<evidence type="ECO:0000313" key="2">
    <source>
        <dbReference type="Proteomes" id="UP000012112"/>
    </source>
</evidence>
<organism evidence="1 2">
    <name type="scientific">Leptospira noguchii</name>
    <dbReference type="NCBI Taxonomy" id="28182"/>
    <lineage>
        <taxon>Bacteria</taxon>
        <taxon>Pseudomonadati</taxon>
        <taxon>Spirochaetota</taxon>
        <taxon>Spirochaetia</taxon>
        <taxon>Leptospirales</taxon>
        <taxon>Leptospiraceae</taxon>
        <taxon>Leptospira</taxon>
    </lineage>
</organism>
<dbReference type="OrthoDB" id="339436at2"/>
<gene>
    <name evidence="1" type="ORF">LEP1GSC172_4371</name>
</gene>
<reference evidence="1 2" key="1">
    <citation type="submission" date="2013-01" db="EMBL/GenBank/DDBJ databases">
        <authorList>
            <person name="Harkins D.M."/>
            <person name="Durkin A.S."/>
            <person name="Brinkac L.M."/>
            <person name="Haft D.H."/>
            <person name="Selengut J.D."/>
            <person name="Sanka R."/>
            <person name="DePew J."/>
            <person name="Purushe J."/>
            <person name="Matthias M.A."/>
            <person name="Vinetz J.M."/>
            <person name="Sutton G.G."/>
            <person name="Nierman W.C."/>
            <person name="Fouts D.E."/>
        </authorList>
    </citation>
    <scope>NUCLEOTIDE SEQUENCE [LARGE SCALE GENOMIC DNA]</scope>
    <source>
        <strain evidence="1 2">HAI1536</strain>
    </source>
</reference>
<protein>
    <submittedName>
        <fullName evidence="1">Uncharacterized protein</fullName>
    </submittedName>
</protein>
<name>M6VI77_9LEPT</name>
<dbReference type="AlphaFoldDB" id="M6VI77"/>
<dbReference type="Proteomes" id="UP000012112">
    <property type="component" value="Unassembled WGS sequence"/>
</dbReference>
<dbReference type="STRING" id="28182.GCA_001568325_01457"/>
<proteinExistence type="predicted"/>
<dbReference type="RefSeq" id="WP_002177284.1">
    <property type="nucleotide sequence ID" value="NZ_AKWD02000020.1"/>
</dbReference>
<evidence type="ECO:0000313" key="1">
    <source>
        <dbReference type="EMBL" id="EMO54766.1"/>
    </source>
</evidence>
<accession>M6VI77</accession>
<comment type="caution">
    <text evidence="1">The sequence shown here is derived from an EMBL/GenBank/DDBJ whole genome shotgun (WGS) entry which is preliminary data.</text>
</comment>
<dbReference type="EMBL" id="AKWD02000020">
    <property type="protein sequence ID" value="EMO54766.1"/>
    <property type="molecule type" value="Genomic_DNA"/>
</dbReference>
<sequence length="626" mass="70364">MGITDLAQSGVNTLLGLNSYEPQNVFSFAFYEKEKNGNYNLNSTSNEYFFVNGPLSYTENFRYRTGIEKTFGSTVVIDYGPDNHEIKLEGEFHIYHLGLPSKPSSSVTGGSGFVQSAFTAAKSIVKNQLTSYYNKLRSSYLSFGGGDFRSGLQEFQDFMFLLHYNKSFERIDYTSNDSQASKIISLFYERRFCFRTHAFVFRDYDRNRIVEVVIPNNGFTISRSVSDTNTYKYSLTLLVVKELESQITSKSVRSNFNAFRTISGLMNELENIVNLPLKLSGALLGVSNGIQVFASSTKRVLTSWPRMKDQFNYQGKLARKTFENSKNELGIKTKKRGLNEDEILEKIEIKSKKSASHEAEFRQNLDTAINDSNSLVSSIAQVLIPVDSSGSIEAMSLQPNADLSDWIDNDVYRYTNTIKEILIEIKASLNTAGIDNEYKIYQVSPGDNWENVAEKTLGDKSLSQALAGFNTSKDTLNLEKKAIKIPFGKNTNIFTTLPDNPTPKELEVTLIGCDLKLNENRGIEISPTGDLALIEGDEALINEKLDIIDIVEGSYVSDKTLGNPIIPGEILDETLKKKHIQNLLSQFRSDPRIKNATLLNTTQEKDTYYFNIKLVSITGTSYILFL</sequence>